<dbReference type="AlphaFoldDB" id="A0AAD4QY98"/>
<sequence length="285" mass="32693">MELLFFIYFVIVLSALPSRTLSYESGERPYSLKPHERRDPKEWLSKNIKFGLSVNTTFKNSNENDECSKNRIRSTRMNWNLFEEDLKAMNVTLSSDIRNGTIEQDLDHFNKSDHRTFYQAILENRSQSMADEFANIEVDGGSKSMATEDAQANTSLVQSTSGADRSSISANTRKGKQNKQDNKLYGEHAIRIQQQYTSKQVNTALVIKKACEEYGRMVPSFLNGEPHLKLVGYNFLDYSGKNTAVHCSKWLDRLNKENKKNPCQEEKFKAELEKANSMANKFLTK</sequence>
<evidence type="ECO:0000313" key="3">
    <source>
        <dbReference type="EMBL" id="KAI1697755.1"/>
    </source>
</evidence>
<feature type="compositionally biased region" description="Polar residues" evidence="1">
    <location>
        <begin position="150"/>
        <end position="172"/>
    </location>
</feature>
<proteinExistence type="predicted"/>
<protein>
    <submittedName>
        <fullName evidence="3">Uncharacterized protein</fullName>
    </submittedName>
</protein>
<keyword evidence="2" id="KW-0732">Signal</keyword>
<feature type="chain" id="PRO_5042202343" evidence="2">
    <location>
        <begin position="23"/>
        <end position="285"/>
    </location>
</feature>
<evidence type="ECO:0000256" key="2">
    <source>
        <dbReference type="SAM" id="SignalP"/>
    </source>
</evidence>
<accession>A0AAD4QY98</accession>
<name>A0AAD4QY98_9BILA</name>
<dbReference type="Proteomes" id="UP001201812">
    <property type="component" value="Unassembled WGS sequence"/>
</dbReference>
<dbReference type="EMBL" id="JAKKPZ010000252">
    <property type="protein sequence ID" value="KAI1697755.1"/>
    <property type="molecule type" value="Genomic_DNA"/>
</dbReference>
<reference evidence="3" key="1">
    <citation type="submission" date="2022-01" db="EMBL/GenBank/DDBJ databases">
        <title>Genome Sequence Resource for Two Populations of Ditylenchus destructor, the Migratory Endoparasitic Phytonematode.</title>
        <authorList>
            <person name="Zhang H."/>
            <person name="Lin R."/>
            <person name="Xie B."/>
        </authorList>
    </citation>
    <scope>NUCLEOTIDE SEQUENCE</scope>
    <source>
        <strain evidence="3">BazhouSP</strain>
    </source>
</reference>
<feature type="signal peptide" evidence="2">
    <location>
        <begin position="1"/>
        <end position="22"/>
    </location>
</feature>
<gene>
    <name evidence="3" type="ORF">DdX_18312</name>
</gene>
<organism evidence="3 4">
    <name type="scientific">Ditylenchus destructor</name>
    <dbReference type="NCBI Taxonomy" id="166010"/>
    <lineage>
        <taxon>Eukaryota</taxon>
        <taxon>Metazoa</taxon>
        <taxon>Ecdysozoa</taxon>
        <taxon>Nematoda</taxon>
        <taxon>Chromadorea</taxon>
        <taxon>Rhabditida</taxon>
        <taxon>Tylenchina</taxon>
        <taxon>Tylenchomorpha</taxon>
        <taxon>Sphaerularioidea</taxon>
        <taxon>Anguinidae</taxon>
        <taxon>Anguininae</taxon>
        <taxon>Ditylenchus</taxon>
    </lineage>
</organism>
<evidence type="ECO:0000256" key="1">
    <source>
        <dbReference type="SAM" id="MobiDB-lite"/>
    </source>
</evidence>
<feature type="region of interest" description="Disordered" evidence="1">
    <location>
        <begin position="147"/>
        <end position="182"/>
    </location>
</feature>
<keyword evidence="4" id="KW-1185">Reference proteome</keyword>
<comment type="caution">
    <text evidence="3">The sequence shown here is derived from an EMBL/GenBank/DDBJ whole genome shotgun (WGS) entry which is preliminary data.</text>
</comment>
<evidence type="ECO:0000313" key="4">
    <source>
        <dbReference type="Proteomes" id="UP001201812"/>
    </source>
</evidence>